<reference evidence="2" key="1">
    <citation type="submission" date="2024-07" db="EMBL/GenBank/DDBJ databases">
        <title>Two chromosome-level genome assemblies of Korean endemic species Abeliophyllum distichum and Forsythia ovata (Oleaceae).</title>
        <authorList>
            <person name="Jang H."/>
        </authorList>
    </citation>
    <scope>NUCLEOTIDE SEQUENCE [LARGE SCALE GENOMIC DNA]</scope>
</reference>
<evidence type="ECO:0000313" key="2">
    <source>
        <dbReference type="Proteomes" id="UP001604336"/>
    </source>
</evidence>
<evidence type="ECO:0000313" key="1">
    <source>
        <dbReference type="EMBL" id="KAL2487015.1"/>
    </source>
</evidence>
<name>A0ABD1RF27_9LAMI</name>
<gene>
    <name evidence="1" type="ORF">Adt_31771</name>
</gene>
<dbReference type="EMBL" id="JBFOLK010000009">
    <property type="protein sequence ID" value="KAL2487015.1"/>
    <property type="molecule type" value="Genomic_DNA"/>
</dbReference>
<protein>
    <submittedName>
        <fullName evidence="1">U-box domain-containing protein 40</fullName>
    </submittedName>
</protein>
<proteinExistence type="predicted"/>
<organism evidence="1 2">
    <name type="scientific">Abeliophyllum distichum</name>
    <dbReference type="NCBI Taxonomy" id="126358"/>
    <lineage>
        <taxon>Eukaryota</taxon>
        <taxon>Viridiplantae</taxon>
        <taxon>Streptophyta</taxon>
        <taxon>Embryophyta</taxon>
        <taxon>Tracheophyta</taxon>
        <taxon>Spermatophyta</taxon>
        <taxon>Magnoliopsida</taxon>
        <taxon>eudicotyledons</taxon>
        <taxon>Gunneridae</taxon>
        <taxon>Pentapetalae</taxon>
        <taxon>asterids</taxon>
        <taxon>lamiids</taxon>
        <taxon>Lamiales</taxon>
        <taxon>Oleaceae</taxon>
        <taxon>Forsythieae</taxon>
        <taxon>Abeliophyllum</taxon>
    </lineage>
</organism>
<dbReference type="Proteomes" id="UP001604336">
    <property type="component" value="Unassembled WGS sequence"/>
</dbReference>
<dbReference type="AlphaFoldDB" id="A0ABD1RF27"/>
<keyword evidence="2" id="KW-1185">Reference proteome</keyword>
<accession>A0ABD1RF27</accession>
<comment type="caution">
    <text evidence="1">The sequence shown here is derived from an EMBL/GenBank/DDBJ whole genome shotgun (WGS) entry which is preliminary data.</text>
</comment>
<sequence length="104" mass="11496">MKGRVFLVLCNLAASGEERATMLNGGAVECLANMLSYGGLQFRGLAKEAGTEETLENVEKIGSEHAKKKTSRILEVLRGNEEEDEKEIDWKKLLESENGLSRIL</sequence>